<dbReference type="GO" id="GO:0008234">
    <property type="term" value="F:cysteine-type peptidase activity"/>
    <property type="evidence" value="ECO:0007669"/>
    <property type="project" value="UniProtKB-KW"/>
</dbReference>
<dbReference type="InterPro" id="IPR051794">
    <property type="entry name" value="PG_Endopeptidase_C40"/>
</dbReference>
<dbReference type="EMBL" id="AP022560">
    <property type="protein sequence ID" value="BBX02098.1"/>
    <property type="molecule type" value="Genomic_DNA"/>
</dbReference>
<dbReference type="Proteomes" id="UP000466681">
    <property type="component" value="Chromosome"/>
</dbReference>
<proteinExistence type="inferred from homology"/>
<dbReference type="NCBIfam" id="NF038345">
    <property type="entry name" value="wall_hydro_RipC"/>
    <property type="match status" value="1"/>
</dbReference>
<feature type="coiled-coil region" evidence="5">
    <location>
        <begin position="40"/>
        <end position="109"/>
    </location>
</feature>
<feature type="chain" id="PRO_5042237733" evidence="6">
    <location>
        <begin position="38"/>
        <end position="391"/>
    </location>
</feature>
<evidence type="ECO:0000313" key="9">
    <source>
        <dbReference type="Proteomes" id="UP000466681"/>
    </source>
</evidence>
<comment type="similarity">
    <text evidence="1">Belongs to the peptidase C40 family.</text>
</comment>
<evidence type="ECO:0000256" key="4">
    <source>
        <dbReference type="ARBA" id="ARBA00022807"/>
    </source>
</evidence>
<keyword evidence="9" id="KW-1185">Reference proteome</keyword>
<dbReference type="PROSITE" id="PS51935">
    <property type="entry name" value="NLPC_P60"/>
    <property type="match status" value="1"/>
</dbReference>
<accession>A0AAD1HB01</accession>
<dbReference type="Gene3D" id="3.90.1720.10">
    <property type="entry name" value="endopeptidase domain like (from Nostoc punctiforme)"/>
    <property type="match status" value="1"/>
</dbReference>
<evidence type="ECO:0000256" key="6">
    <source>
        <dbReference type="SAM" id="SignalP"/>
    </source>
</evidence>
<dbReference type="PANTHER" id="PTHR47359:SF3">
    <property type="entry name" value="NLP_P60 DOMAIN-CONTAINING PROTEIN-RELATED"/>
    <property type="match status" value="1"/>
</dbReference>
<dbReference type="AlphaFoldDB" id="A0AAD1HB01"/>
<feature type="domain" description="NlpC/P60" evidence="7">
    <location>
        <begin position="277"/>
        <end position="391"/>
    </location>
</feature>
<reference evidence="8 9" key="1">
    <citation type="journal article" date="2019" name="Emerg. Microbes Infect.">
        <title>Comprehensive subspecies identification of 175 nontuberculous mycobacteria species based on 7547 genomic profiles.</title>
        <authorList>
            <person name="Matsumoto Y."/>
            <person name="Kinjo T."/>
            <person name="Motooka D."/>
            <person name="Nabeya D."/>
            <person name="Jung N."/>
            <person name="Uechi K."/>
            <person name="Horii T."/>
            <person name="Iida T."/>
            <person name="Fujita J."/>
            <person name="Nakamura S."/>
        </authorList>
    </citation>
    <scope>NUCLEOTIDE SEQUENCE [LARGE SCALE GENOMIC DNA]</scope>
    <source>
        <strain evidence="8 9">JCM 6375</strain>
    </source>
</reference>
<gene>
    <name evidence="8" type="ORF">MMOR_30340</name>
</gene>
<dbReference type="KEGG" id="mmor:MMOR_30340"/>
<organism evidence="8 9">
    <name type="scientific">Mycolicibacterium moriokaense</name>
    <dbReference type="NCBI Taxonomy" id="39691"/>
    <lineage>
        <taxon>Bacteria</taxon>
        <taxon>Bacillati</taxon>
        <taxon>Actinomycetota</taxon>
        <taxon>Actinomycetes</taxon>
        <taxon>Mycobacteriales</taxon>
        <taxon>Mycobacteriaceae</taxon>
        <taxon>Mycolicibacterium</taxon>
    </lineage>
</organism>
<evidence type="ECO:0000313" key="8">
    <source>
        <dbReference type="EMBL" id="BBX02098.1"/>
    </source>
</evidence>
<evidence type="ECO:0000256" key="5">
    <source>
        <dbReference type="SAM" id="Coils"/>
    </source>
</evidence>
<evidence type="ECO:0000259" key="7">
    <source>
        <dbReference type="PROSITE" id="PS51935"/>
    </source>
</evidence>
<dbReference type="Gene3D" id="6.10.250.3150">
    <property type="match status" value="1"/>
</dbReference>
<keyword evidence="2" id="KW-0645">Protease</keyword>
<feature type="signal peptide" evidence="6">
    <location>
        <begin position="1"/>
        <end position="37"/>
    </location>
</feature>
<evidence type="ECO:0000256" key="3">
    <source>
        <dbReference type="ARBA" id="ARBA00022801"/>
    </source>
</evidence>
<dbReference type="RefSeq" id="WP_207569318.1">
    <property type="nucleotide sequence ID" value="NZ_AP022560.1"/>
</dbReference>
<evidence type="ECO:0000256" key="2">
    <source>
        <dbReference type="ARBA" id="ARBA00022670"/>
    </source>
</evidence>
<evidence type="ECO:0000256" key="1">
    <source>
        <dbReference type="ARBA" id="ARBA00007074"/>
    </source>
</evidence>
<sequence>MRFDRTHWFIRVLKRPIIGAMAGLVLLGALLSANVQADPADDALAKLNELSRQAEQTTEAMHSAQLDLDKKLAAQNAAEAKHAADAQALEAARSQLARFQSQVDNIAAAQYMGGRPDGFSALLTASSPQGLIERMSMQRVMAAQISSQMKSFQEAGAKAAAAEAASAQSAAEAKTAAEQAAAVRADLQSKQSKLQVEIAIVKSQYEALTPQQREALAAIPPIPPVPAAVPPPAPGMPPPPGAPPNEPAILAAAPPGVGQPPAPPGAIPPGDMAPVPGGYVPTVIQAALSRIGSPYSWGGSGPNAFDCSGLVMWAFQQAGISLPHSSQALAHGGVPVSVDQMQPGDVVNYYSDASHSAIYIGNGMMVHASTYGTPVRVAPVDNAPIYNVRRY</sequence>
<keyword evidence="3" id="KW-0378">Hydrolase</keyword>
<name>A0AAD1HB01_9MYCO</name>
<dbReference type="SUPFAM" id="SSF54001">
    <property type="entry name" value="Cysteine proteinases"/>
    <property type="match status" value="1"/>
</dbReference>
<dbReference type="InterPro" id="IPR038765">
    <property type="entry name" value="Papain-like_cys_pep_sf"/>
</dbReference>
<dbReference type="Pfam" id="PF00877">
    <property type="entry name" value="NLPC_P60"/>
    <property type="match status" value="1"/>
</dbReference>
<dbReference type="PANTHER" id="PTHR47359">
    <property type="entry name" value="PEPTIDOGLYCAN DL-ENDOPEPTIDASE CWLO"/>
    <property type="match status" value="1"/>
</dbReference>
<dbReference type="InterPro" id="IPR000064">
    <property type="entry name" value="NLP_P60_dom"/>
</dbReference>
<keyword evidence="4" id="KW-0788">Thiol protease</keyword>
<dbReference type="GO" id="GO:0006508">
    <property type="term" value="P:proteolysis"/>
    <property type="evidence" value="ECO:0007669"/>
    <property type="project" value="UniProtKB-KW"/>
</dbReference>
<keyword evidence="6" id="KW-0732">Signal</keyword>
<protein>
    <submittedName>
        <fullName evidence="8">Endopeptidase</fullName>
    </submittedName>
</protein>
<keyword evidence="5" id="KW-0175">Coiled coil</keyword>